<sequence length="729" mass="79513">MNVLLCIVVSQLDNLIKNEQKLNQIDLIITEYPQVASSHPSAQILKNEQLLNVNIVLASNSISGVLCSAVFIFKVKISAEQIYIPDSFYISNTVTQVVDLTLNIKFTAHSGQFALISSVLSSLQIQNLSSNLMNSSVLAANAFNASIKLQNALVHCLLLFNMSSSNLFVQNLRTNSDSGIIQNAENAKIILKNCETLKVLSTSKNTKIYVLDSQITIINQFSTQTEIHIQNTNISNQNIIQNEQRFKKIYTLTQTDNIIQNAIETQIKVSKCRFQTNISAKHGGMCGFAHRSSLSLELTEITYLNVIGSISSGSVSGWSSQSIIQISQMMFCKNNITGVNAETYAGGIAGYISINSELMVQQTQFIESQVNAHQSKSFTGGICGYLYSDSTVFMIQLQSKSNIIESVFVNSLLCGLVTLRSNINVYKINVTNCSVSANYHASSSLVVGILSYSSNIQIQNFNANVINVISTYSSYSAGICAQIQYNSTLNIQSSIVQQAEFTADDRTGILGAYLYYYSQINAESLIIDQIDIKSELSTGLVGQIEVFSHFLMNNISIIYSQLSSDQYASFIVGTCDNGNLMANNFQIFNSLITAVNVAGSISGNICQNSSINITNIDMNELNIVSQNLCGGIVGQIESSNLYVITLQMINCKVRGTQFIGGIAGKSINSGIFLEQCVLNNVTIHGETQTELGCNNVNSTVQTSKCLFNGQIIVGQIIRDGTCFLVNGLC</sequence>
<organism evidence="1">
    <name type="scientific">Hexamita inflata</name>
    <dbReference type="NCBI Taxonomy" id="28002"/>
    <lineage>
        <taxon>Eukaryota</taxon>
        <taxon>Metamonada</taxon>
        <taxon>Diplomonadida</taxon>
        <taxon>Hexamitidae</taxon>
        <taxon>Hexamitinae</taxon>
        <taxon>Hexamita</taxon>
    </lineage>
</organism>
<evidence type="ECO:0000313" key="3">
    <source>
        <dbReference type="Proteomes" id="UP001642409"/>
    </source>
</evidence>
<dbReference type="Proteomes" id="UP001642409">
    <property type="component" value="Unassembled WGS sequence"/>
</dbReference>
<accession>A0AA86R6Q0</accession>
<dbReference type="EMBL" id="CATOUU010001093">
    <property type="protein sequence ID" value="CAI9971565.1"/>
    <property type="molecule type" value="Genomic_DNA"/>
</dbReference>
<dbReference type="EMBL" id="CAXDID020000472">
    <property type="protein sequence ID" value="CAL6095082.1"/>
    <property type="molecule type" value="Genomic_DNA"/>
</dbReference>
<proteinExistence type="predicted"/>
<reference evidence="1" key="1">
    <citation type="submission" date="2023-06" db="EMBL/GenBank/DDBJ databases">
        <authorList>
            <person name="Kurt Z."/>
        </authorList>
    </citation>
    <scope>NUCLEOTIDE SEQUENCE</scope>
</reference>
<name>A0AA86R6Q0_9EUKA</name>
<comment type="caution">
    <text evidence="1">The sequence shown here is derived from an EMBL/GenBank/DDBJ whole genome shotgun (WGS) entry which is preliminary data.</text>
</comment>
<protein>
    <submittedName>
        <fullName evidence="2">Hypothetical_protein</fullName>
    </submittedName>
</protein>
<keyword evidence="3" id="KW-1185">Reference proteome</keyword>
<dbReference type="AlphaFoldDB" id="A0AA86R6Q0"/>
<evidence type="ECO:0000313" key="1">
    <source>
        <dbReference type="EMBL" id="CAI9971565.1"/>
    </source>
</evidence>
<evidence type="ECO:0000313" key="2">
    <source>
        <dbReference type="EMBL" id="CAL6095082.1"/>
    </source>
</evidence>
<reference evidence="2 3" key="2">
    <citation type="submission" date="2024-07" db="EMBL/GenBank/DDBJ databases">
        <authorList>
            <person name="Akdeniz Z."/>
        </authorList>
    </citation>
    <scope>NUCLEOTIDE SEQUENCE [LARGE SCALE GENOMIC DNA]</scope>
</reference>
<gene>
    <name evidence="1" type="ORF">HINF_LOCUS59210</name>
    <name evidence="2" type="ORF">HINF_LOCUS67779</name>
</gene>